<dbReference type="AlphaFoldDB" id="A0A0F3NQ45"/>
<dbReference type="Proteomes" id="UP000033562">
    <property type="component" value="Unassembled WGS sequence"/>
</dbReference>
<protein>
    <recommendedName>
        <fullName evidence="6 7">Ribonuclease P protein component</fullName>
        <shortName evidence="6">RNase P protein</shortName>
        <shortName evidence="6">RNaseP protein</shortName>
        <ecNumber evidence="6 7">3.1.26.5</ecNumber>
    </recommendedName>
    <alternativeName>
        <fullName evidence="6">Protein C5</fullName>
    </alternativeName>
</protein>
<gene>
    <name evidence="6 8" type="primary">rnpA</name>
    <name evidence="8" type="ORF">NLO413_0408</name>
</gene>
<proteinExistence type="inferred from homology"/>
<keyword evidence="9" id="KW-1185">Reference proteome</keyword>
<evidence type="ECO:0000256" key="7">
    <source>
        <dbReference type="NCBIfam" id="TIGR00188"/>
    </source>
</evidence>
<sequence length="121" mass="13822">MRLKGLVTLKKRKEFLFARSQGISAGKFGLFLQAAQEFYSLSCNSNIIRVGFTVSKKVGNAVVRNKIKRRFRALAQDILVKHGNKNFYYILIGGSYVSQVDFKKLHTGLIFCLKKLNLYNQ</sequence>
<evidence type="ECO:0000256" key="1">
    <source>
        <dbReference type="ARBA" id="ARBA00022694"/>
    </source>
</evidence>
<dbReference type="RefSeq" id="WP_045809352.1">
    <property type="nucleotide sequence ID" value="NZ_LANX01000001.1"/>
</dbReference>
<dbReference type="GO" id="GO:0001682">
    <property type="term" value="P:tRNA 5'-leader removal"/>
    <property type="evidence" value="ECO:0007669"/>
    <property type="project" value="UniProtKB-UniRule"/>
</dbReference>
<evidence type="ECO:0000256" key="2">
    <source>
        <dbReference type="ARBA" id="ARBA00022722"/>
    </source>
</evidence>
<keyword evidence="1 6" id="KW-0819">tRNA processing</keyword>
<dbReference type="GO" id="GO:0042781">
    <property type="term" value="F:3'-tRNA processing endoribonuclease activity"/>
    <property type="evidence" value="ECO:0007669"/>
    <property type="project" value="TreeGrafter"/>
</dbReference>
<dbReference type="Pfam" id="PF00825">
    <property type="entry name" value="Ribonuclease_P"/>
    <property type="match status" value="1"/>
</dbReference>
<keyword evidence="4 6" id="KW-0378">Hydrolase</keyword>
<organism evidence="8 9">
    <name type="scientific">Candidatus Neoehrlichia procyonis str. RAC413</name>
    <dbReference type="NCBI Taxonomy" id="1359163"/>
    <lineage>
        <taxon>Bacteria</taxon>
        <taxon>Pseudomonadati</taxon>
        <taxon>Pseudomonadota</taxon>
        <taxon>Alphaproteobacteria</taxon>
        <taxon>Rickettsiales</taxon>
        <taxon>Anaplasmataceae</taxon>
        <taxon>Candidatus Neoehrlichia</taxon>
    </lineage>
</organism>
<comment type="caution">
    <text evidence="8">The sequence shown here is derived from an EMBL/GenBank/DDBJ whole genome shotgun (WGS) entry which is preliminary data.</text>
</comment>
<evidence type="ECO:0000256" key="4">
    <source>
        <dbReference type="ARBA" id="ARBA00022801"/>
    </source>
</evidence>
<dbReference type="InterPro" id="IPR020568">
    <property type="entry name" value="Ribosomal_Su5_D2-typ_SF"/>
</dbReference>
<evidence type="ECO:0000313" key="9">
    <source>
        <dbReference type="Proteomes" id="UP000033562"/>
    </source>
</evidence>
<dbReference type="EC" id="3.1.26.5" evidence="6 7"/>
<dbReference type="SUPFAM" id="SSF54211">
    <property type="entry name" value="Ribosomal protein S5 domain 2-like"/>
    <property type="match status" value="1"/>
</dbReference>
<evidence type="ECO:0000256" key="6">
    <source>
        <dbReference type="HAMAP-Rule" id="MF_00227"/>
    </source>
</evidence>
<dbReference type="Gene3D" id="3.30.230.10">
    <property type="match status" value="1"/>
</dbReference>
<dbReference type="HAMAP" id="MF_00227">
    <property type="entry name" value="RNase_P"/>
    <property type="match status" value="1"/>
</dbReference>
<comment type="function">
    <text evidence="6">RNaseP catalyzes the removal of the 5'-leader sequence from pre-tRNA to produce the mature 5'-terminus. It can also cleave other RNA substrates such as 4.5S RNA. The protein component plays an auxiliary but essential role in vivo by binding to the 5'-leader sequence and broadening the substrate specificity of the ribozyme.</text>
</comment>
<evidence type="ECO:0000313" key="8">
    <source>
        <dbReference type="EMBL" id="KJV69034.1"/>
    </source>
</evidence>
<keyword evidence="2 6" id="KW-0540">Nuclease</keyword>
<comment type="subunit">
    <text evidence="6">Consists of a catalytic RNA component (M1 or rnpB) and a protein subunit.</text>
</comment>
<dbReference type="STRING" id="1359163.NLO413_0408"/>
<dbReference type="InterPro" id="IPR014721">
    <property type="entry name" value="Ribsml_uS5_D2-typ_fold_subgr"/>
</dbReference>
<reference evidence="8 9" key="1">
    <citation type="submission" date="2015-02" db="EMBL/GenBank/DDBJ databases">
        <title>Genome Sequencing of Rickettsiales.</title>
        <authorList>
            <person name="Daugherty S.C."/>
            <person name="Su Q."/>
            <person name="Abolude K."/>
            <person name="Beier-Sexton M."/>
            <person name="Carlyon J.A."/>
            <person name="Carter R."/>
            <person name="Day N.P."/>
            <person name="Dumler S.J."/>
            <person name="Dyachenko V."/>
            <person name="Godinez A."/>
            <person name="Kurtti T.J."/>
            <person name="Lichay M."/>
            <person name="Mullins K.E."/>
            <person name="Ott S."/>
            <person name="Pappas-Brown V."/>
            <person name="Paris D.H."/>
            <person name="Patel P."/>
            <person name="Richards A.L."/>
            <person name="Sadzewicz L."/>
            <person name="Sears K."/>
            <person name="Seidman D."/>
            <person name="Sengamalay N."/>
            <person name="Stenos J."/>
            <person name="Tallon L.J."/>
            <person name="Vincent G."/>
            <person name="Fraser C.M."/>
            <person name="Munderloh U."/>
            <person name="Dunning-Hotopp J.C."/>
        </authorList>
    </citation>
    <scope>NUCLEOTIDE SEQUENCE [LARGE SCALE GENOMIC DNA]</scope>
    <source>
        <strain evidence="8 9">RAC413</strain>
    </source>
</reference>
<dbReference type="OrthoDB" id="9810867at2"/>
<comment type="catalytic activity">
    <reaction evidence="6">
        <text>Endonucleolytic cleavage of RNA, removing 5'-extranucleotides from tRNA precursor.</text>
        <dbReference type="EC" id="3.1.26.5"/>
    </reaction>
</comment>
<dbReference type="PANTHER" id="PTHR33992:SF1">
    <property type="entry name" value="RIBONUCLEASE P PROTEIN COMPONENT"/>
    <property type="match status" value="1"/>
</dbReference>
<evidence type="ECO:0000256" key="5">
    <source>
        <dbReference type="ARBA" id="ARBA00022884"/>
    </source>
</evidence>
<dbReference type="EMBL" id="LANX01000001">
    <property type="protein sequence ID" value="KJV69034.1"/>
    <property type="molecule type" value="Genomic_DNA"/>
</dbReference>
<dbReference type="GO" id="GO:0030677">
    <property type="term" value="C:ribonuclease P complex"/>
    <property type="evidence" value="ECO:0007669"/>
    <property type="project" value="TreeGrafter"/>
</dbReference>
<comment type="similarity">
    <text evidence="6">Belongs to the RnpA family.</text>
</comment>
<dbReference type="InterPro" id="IPR000100">
    <property type="entry name" value="RNase_P"/>
</dbReference>
<dbReference type="NCBIfam" id="TIGR00188">
    <property type="entry name" value="rnpA"/>
    <property type="match status" value="1"/>
</dbReference>
<accession>A0A0F3NQ45</accession>
<keyword evidence="3 6" id="KW-0255">Endonuclease</keyword>
<dbReference type="GO" id="GO:0004526">
    <property type="term" value="F:ribonuclease P activity"/>
    <property type="evidence" value="ECO:0007669"/>
    <property type="project" value="UniProtKB-UniRule"/>
</dbReference>
<keyword evidence="5 6" id="KW-0694">RNA-binding</keyword>
<evidence type="ECO:0000256" key="3">
    <source>
        <dbReference type="ARBA" id="ARBA00022759"/>
    </source>
</evidence>
<name>A0A0F3NQ45_9RICK</name>
<dbReference type="GO" id="GO:0000049">
    <property type="term" value="F:tRNA binding"/>
    <property type="evidence" value="ECO:0007669"/>
    <property type="project" value="UniProtKB-UniRule"/>
</dbReference>
<dbReference type="PANTHER" id="PTHR33992">
    <property type="entry name" value="RIBONUCLEASE P PROTEIN COMPONENT"/>
    <property type="match status" value="1"/>
</dbReference>
<dbReference type="PATRIC" id="fig|1359163.3.peg.398"/>